<evidence type="ECO:0000313" key="6">
    <source>
        <dbReference type="Proteomes" id="UP000779900"/>
    </source>
</evidence>
<gene>
    <name evidence="5" type="ORF">FJY68_11450</name>
</gene>
<dbReference type="PANTHER" id="PTHR43398">
    <property type="entry name" value="DOLICHOL-PHOSPHATE MANNOSYLTRANSFERASE SUBUNIT 1"/>
    <property type="match status" value="1"/>
</dbReference>
<sequence length="242" mass="27869">MVFPVARGLVIFPTYNEAENIERILPEVLSKSPEIEALVIDDNSPDKTGDMVERMAAADSRIHLVRRPGKMGLGTAYVLGFKYMLEHGYDYCFEMDADFSHPPDKVPEMIELLKDYDLVIGSRYSEGVSVVNWPMKRLLLSYFACMYARVVTGVPIRDLTAGFKAYRRETLAGIDLEKLKEDGYGFQIEIDFLIWRKGLRIKETPIVFTERRAGTSKMNKRIVRRAFFLVLRLRLQRLFGRA</sequence>
<dbReference type="PANTHER" id="PTHR43398:SF1">
    <property type="entry name" value="DOLICHOL-PHOSPHATE MANNOSYLTRANSFERASE SUBUNIT 1"/>
    <property type="match status" value="1"/>
</dbReference>
<dbReference type="EMBL" id="VGIR01000087">
    <property type="protein sequence ID" value="MBM3332442.1"/>
    <property type="molecule type" value="Genomic_DNA"/>
</dbReference>
<dbReference type="GO" id="GO:0016020">
    <property type="term" value="C:membrane"/>
    <property type="evidence" value="ECO:0007669"/>
    <property type="project" value="GOC"/>
</dbReference>
<feature type="domain" description="Glycosyltransferase 2-like" evidence="4">
    <location>
        <begin position="10"/>
        <end position="171"/>
    </location>
</feature>
<proteinExistence type="inferred from homology"/>
<dbReference type="FunFam" id="3.90.550.10:FF:000122">
    <property type="entry name" value="Dolichol-phosphate mannosyltransferase subunit 1"/>
    <property type="match status" value="1"/>
</dbReference>
<dbReference type="Proteomes" id="UP000779900">
    <property type="component" value="Unassembled WGS sequence"/>
</dbReference>
<reference evidence="5" key="1">
    <citation type="submission" date="2019-03" db="EMBL/GenBank/DDBJ databases">
        <title>Lake Tanganyika Metagenome-Assembled Genomes (MAGs).</title>
        <authorList>
            <person name="Tran P."/>
        </authorList>
    </citation>
    <scope>NUCLEOTIDE SEQUENCE</scope>
    <source>
        <strain evidence="5">K_DeepCast_150m_m2_040</strain>
    </source>
</reference>
<evidence type="ECO:0000256" key="1">
    <source>
        <dbReference type="ARBA" id="ARBA00006739"/>
    </source>
</evidence>
<dbReference type="InterPro" id="IPR039528">
    <property type="entry name" value="DPM1-like"/>
</dbReference>
<dbReference type="CDD" id="cd06442">
    <property type="entry name" value="DPM1_like"/>
    <property type="match status" value="1"/>
</dbReference>
<evidence type="ECO:0000259" key="4">
    <source>
        <dbReference type="Pfam" id="PF00535"/>
    </source>
</evidence>
<dbReference type="Gene3D" id="3.90.550.10">
    <property type="entry name" value="Spore Coat Polysaccharide Biosynthesis Protein SpsA, Chain A"/>
    <property type="match status" value="1"/>
</dbReference>
<dbReference type="GO" id="GO:0009247">
    <property type="term" value="P:glycolipid biosynthetic process"/>
    <property type="evidence" value="ECO:0007669"/>
    <property type="project" value="TreeGrafter"/>
</dbReference>
<dbReference type="AlphaFoldDB" id="A0A938BU94"/>
<dbReference type="Pfam" id="PF00535">
    <property type="entry name" value="Glycos_transf_2"/>
    <property type="match status" value="1"/>
</dbReference>
<comment type="caution">
    <text evidence="5">The sequence shown here is derived from an EMBL/GenBank/DDBJ whole genome shotgun (WGS) entry which is preliminary data.</text>
</comment>
<organism evidence="5 6">
    <name type="scientific">candidate division WOR-3 bacterium</name>
    <dbReference type="NCBI Taxonomy" id="2052148"/>
    <lineage>
        <taxon>Bacteria</taxon>
        <taxon>Bacteria division WOR-3</taxon>
    </lineage>
</organism>
<keyword evidence="3" id="KW-0808">Transferase</keyword>
<protein>
    <submittedName>
        <fullName evidence="5">Polyprenol monophosphomannose synthase</fullName>
    </submittedName>
</protein>
<dbReference type="InterPro" id="IPR029044">
    <property type="entry name" value="Nucleotide-diphossugar_trans"/>
</dbReference>
<comment type="similarity">
    <text evidence="1">Belongs to the glycosyltransferase 2 family.</text>
</comment>
<evidence type="ECO:0000313" key="5">
    <source>
        <dbReference type="EMBL" id="MBM3332442.1"/>
    </source>
</evidence>
<evidence type="ECO:0000256" key="3">
    <source>
        <dbReference type="ARBA" id="ARBA00022679"/>
    </source>
</evidence>
<dbReference type="SUPFAM" id="SSF53448">
    <property type="entry name" value="Nucleotide-diphospho-sugar transferases"/>
    <property type="match status" value="1"/>
</dbReference>
<keyword evidence="2" id="KW-0328">Glycosyltransferase</keyword>
<dbReference type="InterPro" id="IPR001173">
    <property type="entry name" value="Glyco_trans_2-like"/>
</dbReference>
<evidence type="ECO:0000256" key="2">
    <source>
        <dbReference type="ARBA" id="ARBA00022676"/>
    </source>
</evidence>
<accession>A0A938BU94</accession>
<dbReference type="GO" id="GO:0004582">
    <property type="term" value="F:dolichyl-phosphate beta-D-mannosyltransferase activity"/>
    <property type="evidence" value="ECO:0007669"/>
    <property type="project" value="InterPro"/>
</dbReference>
<name>A0A938BU94_UNCW3</name>